<dbReference type="EMBL" id="JASJQH010000733">
    <property type="protein sequence ID" value="KAK9763096.1"/>
    <property type="molecule type" value="Genomic_DNA"/>
</dbReference>
<protein>
    <recommendedName>
        <fullName evidence="1">F-box domain-containing protein</fullName>
    </recommendedName>
</protein>
<proteinExistence type="predicted"/>
<dbReference type="Pfam" id="PF12937">
    <property type="entry name" value="F-box-like"/>
    <property type="match status" value="1"/>
</dbReference>
<feature type="domain" description="F-box" evidence="1">
    <location>
        <begin position="7"/>
        <end position="53"/>
    </location>
</feature>
<dbReference type="Proteomes" id="UP001479436">
    <property type="component" value="Unassembled WGS sequence"/>
</dbReference>
<evidence type="ECO:0000313" key="3">
    <source>
        <dbReference type="Proteomes" id="UP001479436"/>
    </source>
</evidence>
<keyword evidence="3" id="KW-1185">Reference proteome</keyword>
<dbReference type="InterPro" id="IPR001810">
    <property type="entry name" value="F-box_dom"/>
</dbReference>
<comment type="caution">
    <text evidence="2">The sequence shown here is derived from an EMBL/GenBank/DDBJ whole genome shotgun (WGS) entry which is preliminary data.</text>
</comment>
<gene>
    <name evidence="2" type="ORF">K7432_010539</name>
</gene>
<name>A0ABR2WNM4_9FUNG</name>
<evidence type="ECO:0000259" key="1">
    <source>
        <dbReference type="PROSITE" id="PS50181"/>
    </source>
</evidence>
<evidence type="ECO:0000313" key="2">
    <source>
        <dbReference type="EMBL" id="KAK9763096.1"/>
    </source>
</evidence>
<accession>A0ABR2WNM4</accession>
<organism evidence="2 3">
    <name type="scientific">Basidiobolus ranarum</name>
    <dbReference type="NCBI Taxonomy" id="34480"/>
    <lineage>
        <taxon>Eukaryota</taxon>
        <taxon>Fungi</taxon>
        <taxon>Fungi incertae sedis</taxon>
        <taxon>Zoopagomycota</taxon>
        <taxon>Entomophthoromycotina</taxon>
        <taxon>Basidiobolomycetes</taxon>
        <taxon>Basidiobolales</taxon>
        <taxon>Basidiobolaceae</taxon>
        <taxon>Basidiobolus</taxon>
    </lineage>
</organism>
<reference evidence="2 3" key="1">
    <citation type="submission" date="2023-04" db="EMBL/GenBank/DDBJ databases">
        <title>Genome of Basidiobolus ranarum AG-B5.</title>
        <authorList>
            <person name="Stajich J.E."/>
            <person name="Carter-House D."/>
            <person name="Gryganskyi A."/>
        </authorList>
    </citation>
    <scope>NUCLEOTIDE SEQUENCE [LARGE SCALE GENOMIC DNA]</scope>
    <source>
        <strain evidence="2 3">AG-B5</strain>
    </source>
</reference>
<dbReference type="SUPFAM" id="SSF81383">
    <property type="entry name" value="F-box domain"/>
    <property type="match status" value="1"/>
</dbReference>
<dbReference type="SMART" id="SM00256">
    <property type="entry name" value="FBOX"/>
    <property type="match status" value="1"/>
</dbReference>
<sequence length="177" mass="20171">MTMLNNNDLMLALPAELVVKVLRFLTPSDLCRCSTISPEWKQICDQESLWFGFTRTVWKNKITTQLGIQSSGDSQNFTHRISPSGAKLMLEKRRHKSIKPPFKMNARRKYSSIPLLTFNRNGKLVMQSPNSEVKKLMALLKVYALNGCFKLKIAKNVILSKFNSINISPIVSKILEL</sequence>
<dbReference type="InterPro" id="IPR036047">
    <property type="entry name" value="F-box-like_dom_sf"/>
</dbReference>
<dbReference type="PROSITE" id="PS50181">
    <property type="entry name" value="FBOX"/>
    <property type="match status" value="1"/>
</dbReference>
<dbReference type="Gene3D" id="1.20.1280.50">
    <property type="match status" value="1"/>
</dbReference>